<keyword evidence="1" id="KW-0472">Membrane</keyword>
<organism evidence="2 3">
    <name type="scientific">Hondaea fermentalgiana</name>
    <dbReference type="NCBI Taxonomy" id="2315210"/>
    <lineage>
        <taxon>Eukaryota</taxon>
        <taxon>Sar</taxon>
        <taxon>Stramenopiles</taxon>
        <taxon>Bigyra</taxon>
        <taxon>Labyrinthulomycetes</taxon>
        <taxon>Thraustochytrida</taxon>
        <taxon>Thraustochytriidae</taxon>
        <taxon>Hondaea</taxon>
    </lineage>
</organism>
<sequence>MRRRGQPEGGAEPEAGAEMAASARFTYHVAGWRDCPFYSKARKHAGFVSEEARKAGVADFAVETVELEDREAYLAWLAENRERIKAPKTHKTSPAVWREARGGAVTFVGGFDALSMDLEVMTGGRTWHTSGTKLSSTKGREAISMAMIALDLVLALGLVLTGAPKEYRWYVSVPITIATITYGQLVVSA</sequence>
<name>A0A2R5GHA6_9STRA</name>
<protein>
    <submittedName>
        <fullName evidence="2">Uncharacterized protein</fullName>
    </submittedName>
</protein>
<reference evidence="2 3" key="1">
    <citation type="submission" date="2017-12" db="EMBL/GenBank/DDBJ databases">
        <title>Sequencing, de novo assembly and annotation of complete genome of a new Thraustochytrid species, strain FCC1311.</title>
        <authorList>
            <person name="Sedici K."/>
            <person name="Godart F."/>
            <person name="Aiese Cigliano R."/>
            <person name="Sanseverino W."/>
            <person name="Barakat M."/>
            <person name="Ortet P."/>
            <person name="Marechal E."/>
            <person name="Cagnac O."/>
            <person name="Amato A."/>
        </authorList>
    </citation>
    <scope>NUCLEOTIDE SEQUENCE [LARGE SCALE GENOMIC DNA]</scope>
</reference>
<dbReference type="Proteomes" id="UP000241890">
    <property type="component" value="Unassembled WGS sequence"/>
</dbReference>
<evidence type="ECO:0000256" key="1">
    <source>
        <dbReference type="SAM" id="Phobius"/>
    </source>
</evidence>
<feature type="transmembrane region" description="Helical" evidence="1">
    <location>
        <begin position="169"/>
        <end position="187"/>
    </location>
</feature>
<dbReference type="AlphaFoldDB" id="A0A2R5GHA6"/>
<evidence type="ECO:0000313" key="3">
    <source>
        <dbReference type="Proteomes" id="UP000241890"/>
    </source>
</evidence>
<dbReference type="EMBL" id="BEYU01000074">
    <property type="protein sequence ID" value="GBG30277.1"/>
    <property type="molecule type" value="Genomic_DNA"/>
</dbReference>
<dbReference type="InParanoid" id="A0A2R5GHA6"/>
<keyword evidence="1" id="KW-0812">Transmembrane</keyword>
<accession>A0A2R5GHA6</accession>
<keyword evidence="3" id="KW-1185">Reference proteome</keyword>
<evidence type="ECO:0000313" key="2">
    <source>
        <dbReference type="EMBL" id="GBG30277.1"/>
    </source>
</evidence>
<keyword evidence="1" id="KW-1133">Transmembrane helix</keyword>
<proteinExistence type="predicted"/>
<gene>
    <name evidence="2" type="ORF">FCC1311_064962</name>
</gene>
<feature type="transmembrane region" description="Helical" evidence="1">
    <location>
        <begin position="142"/>
        <end position="163"/>
    </location>
</feature>
<comment type="caution">
    <text evidence="2">The sequence shown here is derived from an EMBL/GenBank/DDBJ whole genome shotgun (WGS) entry which is preliminary data.</text>
</comment>